<reference evidence="3" key="1">
    <citation type="journal article" date="2023" name="Microorganisms">
        <title>Genomic Characterization of Arcobacter butzleri Strains Isolated from Various Sources in Lithuania.</title>
        <authorList>
            <person name="Uljanovas D."/>
            <person name="Golz G."/>
            <person name="Fleischmann S."/>
            <person name="Kudirkiene E."/>
            <person name="Kasetiene N."/>
            <person name="Grineviciene A."/>
            <person name="Tamuleviciene E."/>
            <person name="Aksomaitiene J."/>
            <person name="Alter T."/>
            <person name="Malakauskas M."/>
        </authorList>
    </citation>
    <scope>NUCLEOTIDE SEQUENCE</scope>
    <source>
        <strain evidence="3">S41</strain>
    </source>
</reference>
<dbReference type="Proteomes" id="UP001170364">
    <property type="component" value="Unassembled WGS sequence"/>
</dbReference>
<feature type="coiled-coil region" evidence="1">
    <location>
        <begin position="224"/>
        <end position="251"/>
    </location>
</feature>
<name>A0AAW7QDM4_9BACT</name>
<protein>
    <recommendedName>
        <fullName evidence="5">LPS export ABC transporter periplasmic protein LptC</fullName>
    </recommendedName>
</protein>
<evidence type="ECO:0008006" key="5">
    <source>
        <dbReference type="Google" id="ProtNLM"/>
    </source>
</evidence>
<reference evidence="3" key="2">
    <citation type="submission" date="2023-01" db="EMBL/GenBank/DDBJ databases">
        <authorList>
            <person name="Uljanovas D."/>
        </authorList>
    </citation>
    <scope>NUCLEOTIDE SEQUENCE</scope>
    <source>
        <strain evidence="3">S41</strain>
    </source>
</reference>
<dbReference type="AlphaFoldDB" id="A0AAW7QDM4"/>
<gene>
    <name evidence="3" type="ORF">PJV93_11375</name>
</gene>
<keyword evidence="2" id="KW-0472">Membrane</keyword>
<comment type="caution">
    <text evidence="3">The sequence shown here is derived from an EMBL/GenBank/DDBJ whole genome shotgun (WGS) entry which is preliminary data.</text>
</comment>
<feature type="transmembrane region" description="Helical" evidence="2">
    <location>
        <begin position="12"/>
        <end position="31"/>
    </location>
</feature>
<evidence type="ECO:0000256" key="1">
    <source>
        <dbReference type="SAM" id="Coils"/>
    </source>
</evidence>
<keyword evidence="2" id="KW-0812">Transmembrane</keyword>
<evidence type="ECO:0000256" key="2">
    <source>
        <dbReference type="SAM" id="Phobius"/>
    </source>
</evidence>
<evidence type="ECO:0000313" key="3">
    <source>
        <dbReference type="EMBL" id="MDN5124508.1"/>
    </source>
</evidence>
<dbReference type="RefSeq" id="WP_301371338.1">
    <property type="nucleotide sequence ID" value="NZ_JAQJJF010000020.1"/>
</dbReference>
<accession>A0AAW7QDM4</accession>
<proteinExistence type="predicted"/>
<keyword evidence="1" id="KW-0175">Coiled coil</keyword>
<keyword evidence="2" id="KW-1133">Transmembrane helix</keyword>
<sequence>MLDYFKENKNHIFFALIIFSLVILNFIYYYFDTPTKVNQNSQYYENKIYKNENIKTNNNLSEEIVKKNIERHNFKEKTEDIKNSIILFSNISENGKYNVKFVSENEIITEKKSTINYIVISGDIIDKNAIIDRFILSLDENFIYNINDIKIEIEDIVTKKVSICEGTFLNTISPNFSYHIQANIISDIANCYIKSQSDSQYDEKLNNKLIKLNTGEGINIKEELSINEKELEKLKIDKNDYNKNIMFQEQNNQ</sequence>
<evidence type="ECO:0000313" key="4">
    <source>
        <dbReference type="Proteomes" id="UP001170364"/>
    </source>
</evidence>
<organism evidence="3 4">
    <name type="scientific">Aliarcobacter butzleri</name>
    <dbReference type="NCBI Taxonomy" id="28197"/>
    <lineage>
        <taxon>Bacteria</taxon>
        <taxon>Pseudomonadati</taxon>
        <taxon>Campylobacterota</taxon>
        <taxon>Epsilonproteobacteria</taxon>
        <taxon>Campylobacterales</taxon>
        <taxon>Arcobacteraceae</taxon>
        <taxon>Aliarcobacter</taxon>
    </lineage>
</organism>
<dbReference type="EMBL" id="JAQJJG010000021">
    <property type="protein sequence ID" value="MDN5124508.1"/>
    <property type="molecule type" value="Genomic_DNA"/>
</dbReference>